<keyword evidence="1" id="KW-0732">Signal</keyword>
<reference evidence="2" key="1">
    <citation type="submission" date="2021-01" db="UniProtKB">
        <authorList>
            <consortium name="EnsemblMetazoa"/>
        </authorList>
    </citation>
    <scope>IDENTIFICATION</scope>
</reference>
<dbReference type="AlphaFoldDB" id="A0A7M5TXV8"/>
<evidence type="ECO:0000313" key="2">
    <source>
        <dbReference type="EnsemblMetazoa" id="CLYHEMP003287.1"/>
    </source>
</evidence>
<protein>
    <submittedName>
        <fullName evidence="2">Uncharacterized protein</fullName>
    </submittedName>
</protein>
<feature type="chain" id="PRO_5029687012" evidence="1">
    <location>
        <begin position="25"/>
        <end position="107"/>
    </location>
</feature>
<proteinExistence type="predicted"/>
<dbReference type="EnsemblMetazoa" id="CLYHEMT003287.1">
    <property type="protein sequence ID" value="CLYHEMP003287.1"/>
    <property type="gene ID" value="CLYHEMG003287"/>
</dbReference>
<name>A0A7M5TXV8_9CNID</name>
<evidence type="ECO:0000313" key="3">
    <source>
        <dbReference type="Proteomes" id="UP000594262"/>
    </source>
</evidence>
<evidence type="ECO:0000256" key="1">
    <source>
        <dbReference type="SAM" id="SignalP"/>
    </source>
</evidence>
<feature type="signal peptide" evidence="1">
    <location>
        <begin position="1"/>
        <end position="24"/>
    </location>
</feature>
<dbReference type="Proteomes" id="UP000594262">
    <property type="component" value="Unplaced"/>
</dbReference>
<accession>A0A7M5TXV8</accession>
<keyword evidence="3" id="KW-1185">Reference proteome</keyword>
<sequence>MAIRYILVLIAVCHFAFLFNVADAEHDRRCVFICRMRFSHCDQKKTIDGAPVGGGPKCDKPELRQQCVQDCGLRFKLENFCRGKGKSDSWCQGVFKGYLKAKMKSLL</sequence>
<organism evidence="2 3">
    <name type="scientific">Clytia hemisphaerica</name>
    <dbReference type="NCBI Taxonomy" id="252671"/>
    <lineage>
        <taxon>Eukaryota</taxon>
        <taxon>Metazoa</taxon>
        <taxon>Cnidaria</taxon>
        <taxon>Hydrozoa</taxon>
        <taxon>Hydroidolina</taxon>
        <taxon>Leptothecata</taxon>
        <taxon>Obeliida</taxon>
        <taxon>Clytiidae</taxon>
        <taxon>Clytia</taxon>
    </lineage>
</organism>